<dbReference type="GeneID" id="54304189"/>
<dbReference type="EMBL" id="ML995488">
    <property type="protein sequence ID" value="KAF2141071.1"/>
    <property type="molecule type" value="Genomic_DNA"/>
</dbReference>
<sequence>MNELPESRPPPVARCREELAGCCSVRPLQQTAAAACLLASCRARPRRRYAAPSPIRAGGMQQAPRIKPAGSGPGSVVWFGVVSGVSGLSVKRSAVNTLVAWYIAQQASKRACVCVRAVKRSRAEQSRAEQYLGTVQQQPEQKTRRTNQAEPHRRLARARPEEKFLSRSLLEGKKEQLACPHSRESNRIGGGAGGARAVLAQWQLGGDLGGVEIAARLMDWRDSRVHAWAGSGVWGGGGAIVIGTGRLINPSATHPRCMFTTFADTVCTLARYDYARTRNRSESRWLAS</sequence>
<protein>
    <submittedName>
        <fullName evidence="2">Uncharacterized protein</fullName>
    </submittedName>
</protein>
<dbReference type="AlphaFoldDB" id="A0A6A6BF12"/>
<dbReference type="Proteomes" id="UP000799438">
    <property type="component" value="Unassembled WGS sequence"/>
</dbReference>
<name>A0A6A6BF12_9PEZI</name>
<gene>
    <name evidence="2" type="ORF">K452DRAFT_44899</name>
</gene>
<organism evidence="2 3">
    <name type="scientific">Aplosporella prunicola CBS 121167</name>
    <dbReference type="NCBI Taxonomy" id="1176127"/>
    <lineage>
        <taxon>Eukaryota</taxon>
        <taxon>Fungi</taxon>
        <taxon>Dikarya</taxon>
        <taxon>Ascomycota</taxon>
        <taxon>Pezizomycotina</taxon>
        <taxon>Dothideomycetes</taxon>
        <taxon>Dothideomycetes incertae sedis</taxon>
        <taxon>Botryosphaeriales</taxon>
        <taxon>Aplosporellaceae</taxon>
        <taxon>Aplosporella</taxon>
    </lineage>
</organism>
<accession>A0A6A6BF12</accession>
<proteinExistence type="predicted"/>
<evidence type="ECO:0000313" key="3">
    <source>
        <dbReference type="Proteomes" id="UP000799438"/>
    </source>
</evidence>
<reference evidence="2" key="1">
    <citation type="journal article" date="2020" name="Stud. Mycol.">
        <title>101 Dothideomycetes genomes: a test case for predicting lifestyles and emergence of pathogens.</title>
        <authorList>
            <person name="Haridas S."/>
            <person name="Albert R."/>
            <person name="Binder M."/>
            <person name="Bloem J."/>
            <person name="Labutti K."/>
            <person name="Salamov A."/>
            <person name="Andreopoulos B."/>
            <person name="Baker S."/>
            <person name="Barry K."/>
            <person name="Bills G."/>
            <person name="Bluhm B."/>
            <person name="Cannon C."/>
            <person name="Castanera R."/>
            <person name="Culley D."/>
            <person name="Daum C."/>
            <person name="Ezra D."/>
            <person name="Gonzalez J."/>
            <person name="Henrissat B."/>
            <person name="Kuo A."/>
            <person name="Liang C."/>
            <person name="Lipzen A."/>
            <person name="Lutzoni F."/>
            <person name="Magnuson J."/>
            <person name="Mondo S."/>
            <person name="Nolan M."/>
            <person name="Ohm R."/>
            <person name="Pangilinan J."/>
            <person name="Park H.-J."/>
            <person name="Ramirez L."/>
            <person name="Alfaro M."/>
            <person name="Sun H."/>
            <person name="Tritt A."/>
            <person name="Yoshinaga Y."/>
            <person name="Zwiers L.-H."/>
            <person name="Turgeon B."/>
            <person name="Goodwin S."/>
            <person name="Spatafora J."/>
            <person name="Crous P."/>
            <person name="Grigoriev I."/>
        </authorList>
    </citation>
    <scope>NUCLEOTIDE SEQUENCE</scope>
    <source>
        <strain evidence="2">CBS 121167</strain>
    </source>
</reference>
<evidence type="ECO:0000313" key="2">
    <source>
        <dbReference type="EMBL" id="KAF2141071.1"/>
    </source>
</evidence>
<feature type="region of interest" description="Disordered" evidence="1">
    <location>
        <begin position="129"/>
        <end position="160"/>
    </location>
</feature>
<dbReference type="RefSeq" id="XP_033396784.1">
    <property type="nucleotide sequence ID" value="XM_033546683.1"/>
</dbReference>
<evidence type="ECO:0000256" key="1">
    <source>
        <dbReference type="SAM" id="MobiDB-lite"/>
    </source>
</evidence>
<feature type="compositionally biased region" description="Basic and acidic residues" evidence="1">
    <location>
        <begin position="150"/>
        <end position="160"/>
    </location>
</feature>
<keyword evidence="3" id="KW-1185">Reference proteome</keyword>